<name>A0ABW3XRD3_9ACTN</name>
<proteinExistence type="predicted"/>
<accession>A0ABW3XRD3</accession>
<keyword evidence="1" id="KW-1133">Transmembrane helix</keyword>
<comment type="caution">
    <text evidence="2">The sequence shown here is derived from an EMBL/GenBank/DDBJ whole genome shotgun (WGS) entry which is preliminary data.</text>
</comment>
<dbReference type="Proteomes" id="UP001597058">
    <property type="component" value="Unassembled WGS sequence"/>
</dbReference>
<dbReference type="RefSeq" id="WP_381232664.1">
    <property type="nucleotide sequence ID" value="NZ_JBHSKH010000002.1"/>
</dbReference>
<feature type="transmembrane region" description="Helical" evidence="1">
    <location>
        <begin position="142"/>
        <end position="163"/>
    </location>
</feature>
<evidence type="ECO:0000313" key="2">
    <source>
        <dbReference type="EMBL" id="MFD1312149.1"/>
    </source>
</evidence>
<keyword evidence="1" id="KW-0812">Transmembrane</keyword>
<dbReference type="EMBL" id="JBHTMM010000105">
    <property type="protein sequence ID" value="MFD1312149.1"/>
    <property type="molecule type" value="Genomic_DNA"/>
</dbReference>
<keyword evidence="3" id="KW-1185">Reference proteome</keyword>
<evidence type="ECO:0000313" key="3">
    <source>
        <dbReference type="Proteomes" id="UP001597058"/>
    </source>
</evidence>
<evidence type="ECO:0000256" key="1">
    <source>
        <dbReference type="SAM" id="Phobius"/>
    </source>
</evidence>
<protein>
    <submittedName>
        <fullName evidence="2">DUF3592 domain-containing protein</fullName>
    </submittedName>
</protein>
<organism evidence="2 3">
    <name type="scientific">Streptomyces kaempferi</name>
    <dbReference type="NCBI Taxonomy" id="333725"/>
    <lineage>
        <taxon>Bacteria</taxon>
        <taxon>Bacillati</taxon>
        <taxon>Actinomycetota</taxon>
        <taxon>Actinomycetes</taxon>
        <taxon>Kitasatosporales</taxon>
        <taxon>Streptomycetaceae</taxon>
        <taxon>Streptomyces</taxon>
    </lineage>
</organism>
<keyword evidence="1" id="KW-0472">Membrane</keyword>
<feature type="transmembrane region" description="Helical" evidence="1">
    <location>
        <begin position="31"/>
        <end position="53"/>
    </location>
</feature>
<sequence length="174" mass="18625">MTQESRQVDKIIGVGRGRVYRPQGVKRIRRAVGYTLALTVGLLFVTVGVVSSLGNVAARLHFDDADQVPAVVVGADYNRPQMKQSPKFVSVALTDGHQMRASIDNVGQAPDGLSPGDHVTVLYDAARPGHALLPSQLRWEALMFPGGLFLACGLVPTIVYGLAISRVISAHLRG</sequence>
<gene>
    <name evidence="2" type="ORF">ACFQ5X_40945</name>
</gene>
<reference evidence="3" key="1">
    <citation type="journal article" date="2019" name="Int. J. Syst. Evol. Microbiol.">
        <title>The Global Catalogue of Microorganisms (GCM) 10K type strain sequencing project: providing services to taxonomists for standard genome sequencing and annotation.</title>
        <authorList>
            <consortium name="The Broad Institute Genomics Platform"/>
            <consortium name="The Broad Institute Genome Sequencing Center for Infectious Disease"/>
            <person name="Wu L."/>
            <person name="Ma J."/>
        </authorList>
    </citation>
    <scope>NUCLEOTIDE SEQUENCE [LARGE SCALE GENOMIC DNA]</scope>
    <source>
        <strain evidence="3">CGMCC 4.7020</strain>
    </source>
</reference>